<feature type="compositionally biased region" description="Polar residues" evidence="1">
    <location>
        <begin position="99"/>
        <end position="108"/>
    </location>
</feature>
<dbReference type="AlphaFoldDB" id="A0A8T0B259"/>
<accession>A0A8T0B259</accession>
<gene>
    <name evidence="2" type="ORF">HF521_002796</name>
</gene>
<name>A0A8T0B259_SILME</name>
<evidence type="ECO:0000313" key="3">
    <source>
        <dbReference type="Proteomes" id="UP000606274"/>
    </source>
</evidence>
<organism evidence="2 3">
    <name type="scientific">Silurus meridionalis</name>
    <name type="common">Southern catfish</name>
    <name type="synonym">Silurus soldatovi meridionalis</name>
    <dbReference type="NCBI Taxonomy" id="175797"/>
    <lineage>
        <taxon>Eukaryota</taxon>
        <taxon>Metazoa</taxon>
        <taxon>Chordata</taxon>
        <taxon>Craniata</taxon>
        <taxon>Vertebrata</taxon>
        <taxon>Euteleostomi</taxon>
        <taxon>Actinopterygii</taxon>
        <taxon>Neopterygii</taxon>
        <taxon>Teleostei</taxon>
        <taxon>Ostariophysi</taxon>
        <taxon>Siluriformes</taxon>
        <taxon>Siluridae</taxon>
        <taxon>Silurus</taxon>
    </lineage>
</organism>
<comment type="caution">
    <text evidence="2">The sequence shown here is derived from an EMBL/GenBank/DDBJ whole genome shotgun (WGS) entry which is preliminary data.</text>
</comment>
<evidence type="ECO:0000256" key="1">
    <source>
        <dbReference type="SAM" id="MobiDB-lite"/>
    </source>
</evidence>
<dbReference type="Proteomes" id="UP000606274">
    <property type="component" value="Unassembled WGS sequence"/>
</dbReference>
<sequence length="166" mass="18924">MFRKKLVALRKPVQCQDDPYGFNAEVVDGNFSKRLRQCIPIVPVYRTQNILTTYINERVAAIAEDASESRHQMQEMSNANNRGLPTHRGLRSVWPPNTDVDNNSNRVTFTDGETPVSMAVGGMRNYKPPQMESLGLLEEEVWDKRPSAKKKAGKRGGKKSRRKHRQ</sequence>
<keyword evidence="3" id="KW-1185">Reference proteome</keyword>
<protein>
    <submittedName>
        <fullName evidence="2">Uncharacterized protein</fullName>
    </submittedName>
</protein>
<feature type="region of interest" description="Disordered" evidence="1">
    <location>
        <begin position="79"/>
        <end position="166"/>
    </location>
</feature>
<proteinExistence type="predicted"/>
<dbReference type="EMBL" id="JABFDY010000012">
    <property type="protein sequence ID" value="KAF7699838.1"/>
    <property type="molecule type" value="Genomic_DNA"/>
</dbReference>
<evidence type="ECO:0000313" key="2">
    <source>
        <dbReference type="EMBL" id="KAF7699838.1"/>
    </source>
</evidence>
<feature type="compositionally biased region" description="Basic residues" evidence="1">
    <location>
        <begin position="147"/>
        <end position="166"/>
    </location>
</feature>
<reference evidence="2" key="1">
    <citation type="submission" date="2020-08" db="EMBL/GenBank/DDBJ databases">
        <title>Chromosome-level assembly of Southern catfish (Silurus meridionalis) provides insights into visual adaptation to the nocturnal and benthic lifestyles.</title>
        <authorList>
            <person name="Zhang Y."/>
            <person name="Wang D."/>
            <person name="Peng Z."/>
        </authorList>
    </citation>
    <scope>NUCLEOTIDE SEQUENCE</scope>
    <source>
        <strain evidence="2">SWU-2019-XX</strain>
        <tissue evidence="2">Muscle</tissue>
    </source>
</reference>